<dbReference type="PROSITE" id="PS51257">
    <property type="entry name" value="PROKAR_LIPOPROTEIN"/>
    <property type="match status" value="1"/>
</dbReference>
<feature type="region of interest" description="Disordered" evidence="1">
    <location>
        <begin position="157"/>
        <end position="188"/>
    </location>
</feature>
<evidence type="ECO:0000256" key="2">
    <source>
        <dbReference type="SAM" id="SignalP"/>
    </source>
</evidence>
<accession>A0A517Z8D1</accession>
<proteinExistence type="predicted"/>
<keyword evidence="4" id="KW-1185">Reference proteome</keyword>
<feature type="signal peptide" evidence="2">
    <location>
        <begin position="1"/>
        <end position="27"/>
    </location>
</feature>
<keyword evidence="2" id="KW-0732">Signal</keyword>
<organism evidence="3 4">
    <name type="scientific">Maioricimonas rarisocia</name>
    <dbReference type="NCBI Taxonomy" id="2528026"/>
    <lineage>
        <taxon>Bacteria</taxon>
        <taxon>Pseudomonadati</taxon>
        <taxon>Planctomycetota</taxon>
        <taxon>Planctomycetia</taxon>
        <taxon>Planctomycetales</taxon>
        <taxon>Planctomycetaceae</taxon>
        <taxon>Maioricimonas</taxon>
    </lineage>
</organism>
<dbReference type="Proteomes" id="UP000320496">
    <property type="component" value="Chromosome"/>
</dbReference>
<name>A0A517Z8D1_9PLAN</name>
<evidence type="ECO:0000313" key="3">
    <source>
        <dbReference type="EMBL" id="QDU38736.1"/>
    </source>
</evidence>
<reference evidence="3 4" key="1">
    <citation type="submission" date="2019-02" db="EMBL/GenBank/DDBJ databases">
        <title>Deep-cultivation of Planctomycetes and their phenomic and genomic characterization uncovers novel biology.</title>
        <authorList>
            <person name="Wiegand S."/>
            <person name="Jogler M."/>
            <person name="Boedeker C."/>
            <person name="Pinto D."/>
            <person name="Vollmers J."/>
            <person name="Rivas-Marin E."/>
            <person name="Kohn T."/>
            <person name="Peeters S.H."/>
            <person name="Heuer A."/>
            <person name="Rast P."/>
            <person name="Oberbeckmann S."/>
            <person name="Bunk B."/>
            <person name="Jeske O."/>
            <person name="Meyerdierks A."/>
            <person name="Storesund J.E."/>
            <person name="Kallscheuer N."/>
            <person name="Luecker S."/>
            <person name="Lage O.M."/>
            <person name="Pohl T."/>
            <person name="Merkel B.J."/>
            <person name="Hornburger P."/>
            <person name="Mueller R.-W."/>
            <person name="Bruemmer F."/>
            <person name="Labrenz M."/>
            <person name="Spormann A.M."/>
            <person name="Op den Camp H."/>
            <person name="Overmann J."/>
            <person name="Amann R."/>
            <person name="Jetten M.S.M."/>
            <person name="Mascher T."/>
            <person name="Medema M.H."/>
            <person name="Devos D.P."/>
            <person name="Kaster A.-K."/>
            <person name="Ovreas L."/>
            <person name="Rohde M."/>
            <person name="Galperin M.Y."/>
            <person name="Jogler C."/>
        </authorList>
    </citation>
    <scope>NUCLEOTIDE SEQUENCE [LARGE SCALE GENOMIC DNA]</scope>
    <source>
        <strain evidence="3 4">Mal4</strain>
    </source>
</reference>
<protein>
    <submittedName>
        <fullName evidence="3">Uncharacterized protein</fullName>
    </submittedName>
</protein>
<sequence precursor="true">MLTLIKNTALIAAVAATTFAASNSAIAGGCHSGGCHTGVYGYSHGGYGKARFLHGFHGCHSYRDIHVLFGRRPELIKQFPEFAAALETRFGKFGVAGTTAVTETVTETVTGTVAGAAATPAAAGAAAPAAAAPAADAAAVPATAAAAPADAAPADAPAAAAPADAAAPVVDQPAGDAPPVDLPQDAPAVNDASGVAVAPELQPILGLWVNENDDNSSNVISQINLEADGNASVTLQTGIGAVDVKKPFAVEDGKFKLIDGEEKLEIASVVSADKDKVVLARAGQQLTFVRP</sequence>
<feature type="compositionally biased region" description="Low complexity" evidence="1">
    <location>
        <begin position="157"/>
        <end position="179"/>
    </location>
</feature>
<feature type="chain" id="PRO_5021977900" evidence="2">
    <location>
        <begin position="28"/>
        <end position="291"/>
    </location>
</feature>
<dbReference type="KEGG" id="mri:Mal4_30660"/>
<evidence type="ECO:0000313" key="4">
    <source>
        <dbReference type="Proteomes" id="UP000320496"/>
    </source>
</evidence>
<dbReference type="AlphaFoldDB" id="A0A517Z8D1"/>
<gene>
    <name evidence="3" type="ORF">Mal4_30660</name>
</gene>
<evidence type="ECO:0000256" key="1">
    <source>
        <dbReference type="SAM" id="MobiDB-lite"/>
    </source>
</evidence>
<dbReference type="RefSeq" id="WP_197443495.1">
    <property type="nucleotide sequence ID" value="NZ_CP036275.1"/>
</dbReference>
<dbReference type="EMBL" id="CP036275">
    <property type="protein sequence ID" value="QDU38736.1"/>
    <property type="molecule type" value="Genomic_DNA"/>
</dbReference>